<reference evidence="1 2" key="1">
    <citation type="submission" date="2015-06" db="EMBL/GenBank/DDBJ databases">
        <title>Genome sequence of Pseudoalteromonas carrageenovora.</title>
        <authorList>
            <person name="Xie B.-B."/>
            <person name="Rong J.-C."/>
            <person name="Qin Q.-L."/>
            <person name="Zhang Y.-Z."/>
        </authorList>
    </citation>
    <scope>NUCLEOTIDE SEQUENCE [LARGE SCALE GENOMIC DNA]</scope>
    <source>
        <strain evidence="1 2">IAM 12662</strain>
    </source>
</reference>
<comment type="caution">
    <text evidence="1">The sequence shown here is derived from an EMBL/GenBank/DDBJ whole genome shotgun (WGS) entry which is preliminary data.</text>
</comment>
<name>A0ABR9EUB9_PSEVC</name>
<organism evidence="1 2">
    <name type="scientific">Pseudoalteromonas carrageenovora IAM 12662</name>
    <dbReference type="NCBI Taxonomy" id="1314868"/>
    <lineage>
        <taxon>Bacteria</taxon>
        <taxon>Pseudomonadati</taxon>
        <taxon>Pseudomonadota</taxon>
        <taxon>Gammaproteobacteria</taxon>
        <taxon>Alteromonadales</taxon>
        <taxon>Pseudoalteromonadaceae</taxon>
        <taxon>Pseudoalteromonas</taxon>
    </lineage>
</organism>
<keyword evidence="2" id="KW-1185">Reference proteome</keyword>
<evidence type="ECO:0000313" key="1">
    <source>
        <dbReference type="EMBL" id="MBE0384154.1"/>
    </source>
</evidence>
<sequence>MQQAKKCKGGLQNSEESTYQNRYTPLNLLASGLIHSNSLKLN</sequence>
<dbReference type="Proteomes" id="UP000615003">
    <property type="component" value="Unassembled WGS sequence"/>
</dbReference>
<gene>
    <name evidence="1" type="ORF">PCARR_b0088</name>
</gene>
<protein>
    <submittedName>
        <fullName evidence="1">Uncharacterized protein</fullName>
    </submittedName>
</protein>
<dbReference type="EMBL" id="AQGW01000025">
    <property type="protein sequence ID" value="MBE0384154.1"/>
    <property type="molecule type" value="Genomic_DNA"/>
</dbReference>
<accession>A0ABR9EUB9</accession>
<evidence type="ECO:0000313" key="2">
    <source>
        <dbReference type="Proteomes" id="UP000615003"/>
    </source>
</evidence>
<proteinExistence type="predicted"/>